<accession>A0AA40EMZ1</accession>
<comment type="caution">
    <text evidence="2">The sequence shown here is derived from an EMBL/GenBank/DDBJ whole genome shotgun (WGS) entry which is preliminary data.</text>
</comment>
<dbReference type="EMBL" id="JAUKTV010000003">
    <property type="protein sequence ID" value="KAK0742297.1"/>
    <property type="molecule type" value="Genomic_DNA"/>
</dbReference>
<evidence type="ECO:0000313" key="3">
    <source>
        <dbReference type="Proteomes" id="UP001172159"/>
    </source>
</evidence>
<dbReference type="AlphaFoldDB" id="A0AA40EMZ1"/>
<keyword evidence="1" id="KW-0812">Transmembrane</keyword>
<reference evidence="2" key="1">
    <citation type="submission" date="2023-06" db="EMBL/GenBank/DDBJ databases">
        <title>Genome-scale phylogeny and comparative genomics of the fungal order Sordariales.</title>
        <authorList>
            <consortium name="Lawrence Berkeley National Laboratory"/>
            <person name="Hensen N."/>
            <person name="Bonometti L."/>
            <person name="Westerberg I."/>
            <person name="Brannstrom I.O."/>
            <person name="Guillou S."/>
            <person name="Cros-Aarteil S."/>
            <person name="Calhoun S."/>
            <person name="Haridas S."/>
            <person name="Kuo A."/>
            <person name="Mondo S."/>
            <person name="Pangilinan J."/>
            <person name="Riley R."/>
            <person name="Labutti K."/>
            <person name="Andreopoulos B."/>
            <person name="Lipzen A."/>
            <person name="Chen C."/>
            <person name="Yanf M."/>
            <person name="Daum C."/>
            <person name="Ng V."/>
            <person name="Clum A."/>
            <person name="Steindorff A."/>
            <person name="Ohm R."/>
            <person name="Martin F."/>
            <person name="Silar P."/>
            <person name="Natvig D."/>
            <person name="Lalanne C."/>
            <person name="Gautier V."/>
            <person name="Ament-Velasquez S.L."/>
            <person name="Kruys A."/>
            <person name="Hutchinson M.I."/>
            <person name="Powell A.J."/>
            <person name="Barry K."/>
            <person name="Miller A.N."/>
            <person name="Grigoriev I.V."/>
            <person name="Debuchy R."/>
            <person name="Gladieux P."/>
            <person name="Thoren M.H."/>
            <person name="Johannesson H."/>
        </authorList>
    </citation>
    <scope>NUCLEOTIDE SEQUENCE</scope>
    <source>
        <strain evidence="2">CBS 540.89</strain>
    </source>
</reference>
<evidence type="ECO:0000256" key="1">
    <source>
        <dbReference type="SAM" id="Phobius"/>
    </source>
</evidence>
<keyword evidence="1" id="KW-1133">Transmembrane helix</keyword>
<organism evidence="2 3">
    <name type="scientific">Apiosordaria backusii</name>
    <dbReference type="NCBI Taxonomy" id="314023"/>
    <lineage>
        <taxon>Eukaryota</taxon>
        <taxon>Fungi</taxon>
        <taxon>Dikarya</taxon>
        <taxon>Ascomycota</taxon>
        <taxon>Pezizomycotina</taxon>
        <taxon>Sordariomycetes</taxon>
        <taxon>Sordariomycetidae</taxon>
        <taxon>Sordariales</taxon>
        <taxon>Lasiosphaeriaceae</taxon>
        <taxon>Apiosordaria</taxon>
    </lineage>
</organism>
<protein>
    <submittedName>
        <fullName evidence="2">Uncharacterized protein</fullName>
    </submittedName>
</protein>
<keyword evidence="1" id="KW-0472">Membrane</keyword>
<proteinExistence type="predicted"/>
<gene>
    <name evidence="2" type="ORF">B0T21DRAFT_128139</name>
</gene>
<keyword evidence="3" id="KW-1185">Reference proteome</keyword>
<feature type="transmembrane region" description="Helical" evidence="1">
    <location>
        <begin position="152"/>
        <end position="172"/>
    </location>
</feature>
<name>A0AA40EMZ1_9PEZI</name>
<dbReference type="Proteomes" id="UP001172159">
    <property type="component" value="Unassembled WGS sequence"/>
</dbReference>
<sequence>MGKDDDAALLYFDTTAIPCHHINAIHTPMYIHLNNTADSTVIQDGGFLGFQSITTGKIWREKEKCFCFFLFVASHQRRWARTGGRGKIMGLRLFWGFLISFGTGMCVEKHTNVYDTKGTLFLKGKVGESGGKQGITEATYSLHKRERKTNGGVSLGGVYVLILIFFTLVYFWEDLLCLLSTRSSFFSLE</sequence>
<evidence type="ECO:0000313" key="2">
    <source>
        <dbReference type="EMBL" id="KAK0742297.1"/>
    </source>
</evidence>